<dbReference type="EMBL" id="JARBHB010000006">
    <property type="protein sequence ID" value="KAJ8882081.1"/>
    <property type="molecule type" value="Genomic_DNA"/>
</dbReference>
<feature type="compositionally biased region" description="Polar residues" evidence="1">
    <location>
        <begin position="196"/>
        <end position="206"/>
    </location>
</feature>
<comment type="caution">
    <text evidence="2">The sequence shown here is derived from an EMBL/GenBank/DDBJ whole genome shotgun (WGS) entry which is preliminary data.</text>
</comment>
<keyword evidence="3" id="KW-1185">Reference proteome</keyword>
<protein>
    <submittedName>
        <fullName evidence="2">Uncharacterized protein</fullName>
    </submittedName>
</protein>
<feature type="region of interest" description="Disordered" evidence="1">
    <location>
        <begin position="157"/>
        <end position="210"/>
    </location>
</feature>
<reference evidence="2 3" key="1">
    <citation type="submission" date="2023-02" db="EMBL/GenBank/DDBJ databases">
        <title>LHISI_Scaffold_Assembly.</title>
        <authorList>
            <person name="Stuart O.P."/>
            <person name="Cleave R."/>
            <person name="Magrath M.J.L."/>
            <person name="Mikheyev A.S."/>
        </authorList>
    </citation>
    <scope>NUCLEOTIDE SEQUENCE [LARGE SCALE GENOMIC DNA]</scope>
    <source>
        <strain evidence="2">Daus_M_001</strain>
        <tissue evidence="2">Leg muscle</tissue>
    </source>
</reference>
<evidence type="ECO:0000313" key="3">
    <source>
        <dbReference type="Proteomes" id="UP001159363"/>
    </source>
</evidence>
<dbReference type="Proteomes" id="UP001159363">
    <property type="component" value="Chromosome 5"/>
</dbReference>
<sequence>MTLCACIRPHFVQASCDVSPAERVLRIPQRYASAFQGTITIDYRNTHRATTPQRLAATFQVTIKKRDWRQDTCISLFTKVLTDCAALPRRIIETLVRRTLLRQTSVLLHAKIRHGHIQLFSVTSIPSLFPLDHSHSIVRLRRKNAYAAKELNQLPDSKESTLTLPQSHLRGKDRKGGATHTANHNTALAEGGDGEGNNQSQHTSGSLRGEGEGNLVAKILLFVEDKADVAADWGHLPDSSYARTAARRIRARRGRLREHLFLLGNATRNTRARIYCENCANHQPALRPAHLFAHTRVIHTLRISFHVHSVMRCMWYDCSVYGECGADFVVCRADCSTCSADCSACNADYGTNCGACSVDCNAYEEESKVKVKIQEHMDLRWWSGDATTWRLAYSSYPRCRSNGEGKTRTWSDDFAIVLVPKIRLQRMRKGNVCKDCRTAENFLLRKRCLFDFAKPPSLLSTFNSFWYCQETGQIARRQRTGNNRVSTQKESDALLALLVIKTETNRTKNPMTTKSGYPVWHCSFESIVYNQNSITPLDYQRIKEYCTFSEDREASRAVIVKSRLRLEIESQKQSSDAHKTPYDLVKQCRVRKINIKPSERVNVNIKDEVERSRWLRTTNHRVPTLNSFSANTASKYGV</sequence>
<evidence type="ECO:0000313" key="2">
    <source>
        <dbReference type="EMBL" id="KAJ8882081.1"/>
    </source>
</evidence>
<gene>
    <name evidence="2" type="ORF">PR048_018569</name>
</gene>
<accession>A0ABQ9HD18</accession>
<feature type="compositionally biased region" description="Low complexity" evidence="1">
    <location>
        <begin position="178"/>
        <end position="187"/>
    </location>
</feature>
<evidence type="ECO:0000256" key="1">
    <source>
        <dbReference type="SAM" id="MobiDB-lite"/>
    </source>
</evidence>
<proteinExistence type="predicted"/>
<organism evidence="2 3">
    <name type="scientific">Dryococelus australis</name>
    <dbReference type="NCBI Taxonomy" id="614101"/>
    <lineage>
        <taxon>Eukaryota</taxon>
        <taxon>Metazoa</taxon>
        <taxon>Ecdysozoa</taxon>
        <taxon>Arthropoda</taxon>
        <taxon>Hexapoda</taxon>
        <taxon>Insecta</taxon>
        <taxon>Pterygota</taxon>
        <taxon>Neoptera</taxon>
        <taxon>Polyneoptera</taxon>
        <taxon>Phasmatodea</taxon>
        <taxon>Verophasmatodea</taxon>
        <taxon>Anareolatae</taxon>
        <taxon>Phasmatidae</taxon>
        <taxon>Eurycanthinae</taxon>
        <taxon>Dryococelus</taxon>
    </lineage>
</organism>
<name>A0ABQ9HD18_9NEOP</name>